<gene>
    <name evidence="1" type="ordered locus">Ngar_c31530</name>
</gene>
<dbReference type="InterPro" id="IPR019888">
    <property type="entry name" value="Tscrpt_reg_AsnC-like"/>
</dbReference>
<accession>K0INW2</accession>
<dbReference type="AlphaFoldDB" id="K0INW2"/>
<dbReference type="SUPFAM" id="SSF46785">
    <property type="entry name" value="Winged helix' DNA-binding domain"/>
    <property type="match status" value="1"/>
</dbReference>
<dbReference type="InParanoid" id="K0INW2"/>
<dbReference type="HOGENOM" id="CLU_1500240_0_0_2"/>
<organism evidence="1 2">
    <name type="scientific">Nitrososphaera gargensis (strain Ga9.2)</name>
    <dbReference type="NCBI Taxonomy" id="1237085"/>
    <lineage>
        <taxon>Archaea</taxon>
        <taxon>Nitrososphaerota</taxon>
        <taxon>Nitrososphaeria</taxon>
        <taxon>Nitrososphaerales</taxon>
        <taxon>Nitrososphaeraceae</taxon>
        <taxon>Nitrososphaera</taxon>
    </lineage>
</organism>
<dbReference type="KEGG" id="nga:Ngar_c31530"/>
<reference evidence="1 2" key="1">
    <citation type="journal article" date="2012" name="Environ. Microbiol.">
        <title>The genome of the ammonia-oxidizing Candidatus Nitrososphaera gargensis: insights into metabolic versatility and environmental adaptations.</title>
        <authorList>
            <person name="Spang A."/>
            <person name="Poehlein A."/>
            <person name="Offre P."/>
            <person name="Zumbragel S."/>
            <person name="Haider S."/>
            <person name="Rychlik N."/>
            <person name="Nowka B."/>
            <person name="Schmeisser C."/>
            <person name="Lebedeva E.V."/>
            <person name="Rattei T."/>
            <person name="Bohm C."/>
            <person name="Schmid M."/>
            <person name="Galushko A."/>
            <person name="Hatzenpichler R."/>
            <person name="Weinmaier T."/>
            <person name="Daniel R."/>
            <person name="Schleper C."/>
            <person name="Spieck E."/>
            <person name="Streit W."/>
            <person name="Wagner M."/>
        </authorList>
    </citation>
    <scope>NUCLEOTIDE SEQUENCE [LARGE SCALE GENOMIC DNA]</scope>
    <source>
        <strain evidence="2">Ga9.2</strain>
    </source>
</reference>
<protein>
    <submittedName>
        <fullName evidence="1">Putative GAF sensor protein</fullName>
    </submittedName>
</protein>
<dbReference type="InterPro" id="IPR036390">
    <property type="entry name" value="WH_DNA-bd_sf"/>
</dbReference>
<evidence type="ECO:0000313" key="2">
    <source>
        <dbReference type="Proteomes" id="UP000008037"/>
    </source>
</evidence>
<dbReference type="SMART" id="SM00344">
    <property type="entry name" value="HTH_ASNC"/>
    <property type="match status" value="1"/>
</dbReference>
<sequence length="178" mass="20675">MSSEAEEINEVILSCLIENARMSSQEIHKRLKSRGINRTPRAVLERISKLEKEGRIAGYTLKPQPKNFEGFVIRLILISFKTSSVFNERVAMFTSYLQNAPFAAFAGRTRGEYDWINIKIFPNTKIANQESDMYRTVFGDIIEKYTAFDVTVVKAPRFIQATNYSIDNFYEFCQKWMK</sequence>
<dbReference type="Proteomes" id="UP000008037">
    <property type="component" value="Chromosome"/>
</dbReference>
<keyword evidence="2" id="KW-1185">Reference proteome</keyword>
<dbReference type="InterPro" id="IPR036388">
    <property type="entry name" value="WH-like_DNA-bd_sf"/>
</dbReference>
<proteinExistence type="predicted"/>
<dbReference type="EMBL" id="CP002408">
    <property type="protein sequence ID" value="AFU60069.1"/>
    <property type="molecule type" value="Genomic_DNA"/>
</dbReference>
<dbReference type="BioCyc" id="CNIT1237085:G1324-3153-MONOMER"/>
<dbReference type="Gene3D" id="1.10.10.10">
    <property type="entry name" value="Winged helix-like DNA-binding domain superfamily/Winged helix DNA-binding domain"/>
    <property type="match status" value="1"/>
</dbReference>
<name>K0INW2_NITGG</name>
<evidence type="ECO:0000313" key="1">
    <source>
        <dbReference type="EMBL" id="AFU60069.1"/>
    </source>
</evidence>